<dbReference type="GO" id="GO:0098609">
    <property type="term" value="P:cell-cell adhesion"/>
    <property type="evidence" value="ECO:0000318"/>
    <property type="project" value="GO_Central"/>
</dbReference>
<dbReference type="FunFam" id="3.40.50.300:FF:002258">
    <property type="entry name" value="ZO-1 (Zonula Occludens tight junctional protein) Ortholog"/>
    <property type="match status" value="1"/>
</dbReference>
<keyword evidence="6" id="KW-1185">Reference proteome</keyword>
<keyword evidence="8" id="KW-1267">Proteomics identification</keyword>
<feature type="domain" description="PDZ" evidence="3">
    <location>
        <begin position="45"/>
        <end position="119"/>
    </location>
</feature>
<feature type="domain" description="PDZ" evidence="3">
    <location>
        <begin position="325"/>
        <end position="404"/>
    </location>
</feature>
<dbReference type="UCSC" id="Y105E8A.26b">
    <property type="organism name" value="c. elegans"/>
</dbReference>
<dbReference type="InterPro" id="IPR000906">
    <property type="entry name" value="ZU5_dom"/>
</dbReference>
<dbReference type="GO" id="GO:0005923">
    <property type="term" value="C:bicellular tight junction"/>
    <property type="evidence" value="ECO:0000314"/>
    <property type="project" value="WormBase"/>
</dbReference>
<feature type="compositionally biased region" description="Basic and acidic residues" evidence="1">
    <location>
        <begin position="734"/>
        <end position="744"/>
    </location>
</feature>
<feature type="compositionally biased region" description="Polar residues" evidence="1">
    <location>
        <begin position="980"/>
        <end position="1009"/>
    </location>
</feature>
<dbReference type="STRING" id="6239.Y105E8A.26a.1"/>
<feature type="region of interest" description="Disordered" evidence="1">
    <location>
        <begin position="859"/>
        <end position="1031"/>
    </location>
</feature>
<dbReference type="PANTHER" id="PTHR13865">
    <property type="entry name" value="TIGHT JUNCTION PROTEIN"/>
    <property type="match status" value="1"/>
</dbReference>
<feature type="compositionally biased region" description="Low complexity" evidence="1">
    <location>
        <begin position="909"/>
        <end position="931"/>
    </location>
</feature>
<feature type="region of interest" description="Disordered" evidence="1">
    <location>
        <begin position="734"/>
        <end position="822"/>
    </location>
</feature>
<dbReference type="Reactome" id="R-CEL-9013026">
    <property type="pathway name" value="RHOB GTPase cycle"/>
</dbReference>
<dbReference type="InterPro" id="IPR027417">
    <property type="entry name" value="P-loop_NTPase"/>
</dbReference>
<feature type="compositionally biased region" description="Acidic residues" evidence="1">
    <location>
        <begin position="19"/>
        <end position="33"/>
    </location>
</feature>
<evidence type="ECO:0000259" key="4">
    <source>
        <dbReference type="PROSITE" id="PS51145"/>
    </source>
</evidence>
<dbReference type="ExpressionAtlas" id="Q8I103">
    <property type="expression patterns" value="baseline and differential"/>
</dbReference>
<evidence type="ECO:0000313" key="5">
    <source>
        <dbReference type="EMBL" id="CAD56252.3"/>
    </source>
</evidence>
<dbReference type="InParanoid" id="Q8I103"/>
<feature type="compositionally biased region" description="Polar residues" evidence="1">
    <location>
        <begin position="790"/>
        <end position="802"/>
    </location>
</feature>
<dbReference type="CDD" id="cd06728">
    <property type="entry name" value="PDZ2_ZO1-like_ds"/>
    <property type="match status" value="1"/>
</dbReference>
<organism evidence="5 6">
    <name type="scientific">Caenorhabditis elegans</name>
    <dbReference type="NCBI Taxonomy" id="6239"/>
    <lineage>
        <taxon>Eukaryota</taxon>
        <taxon>Metazoa</taxon>
        <taxon>Ecdysozoa</taxon>
        <taxon>Nematoda</taxon>
        <taxon>Chromadorea</taxon>
        <taxon>Rhabditida</taxon>
        <taxon>Rhabditina</taxon>
        <taxon>Rhabditomorpha</taxon>
        <taxon>Rhabditoidea</taxon>
        <taxon>Rhabditidae</taxon>
        <taxon>Peloderinae</taxon>
        <taxon>Caenorhabditis</taxon>
    </lineage>
</organism>
<dbReference type="OrthoDB" id="418634at2759"/>
<dbReference type="Reactome" id="R-CEL-351906">
    <property type="pathway name" value="Apoptotic cleavage of cell adhesion proteins"/>
</dbReference>
<dbReference type="Pfam" id="PF00791">
    <property type="entry name" value="ZU5"/>
    <property type="match status" value="1"/>
</dbReference>
<feature type="domain" description="PDZ" evidence="3">
    <location>
        <begin position="144"/>
        <end position="222"/>
    </location>
</feature>
<proteinExistence type="evidence at protein level"/>
<dbReference type="PROSITE" id="PS51145">
    <property type="entry name" value="ZU5"/>
    <property type="match status" value="1"/>
</dbReference>
<gene>
    <name evidence="5 7" type="primary">zoo-1</name>
    <name evidence="5" type="ORF">CELE_Y105E8A.26</name>
    <name evidence="7" type="ORF">Y105E8A.26</name>
</gene>
<dbReference type="IntAct" id="Q8I103">
    <property type="interactions" value="16"/>
</dbReference>
<dbReference type="PROSITE" id="PS50052">
    <property type="entry name" value="GUANYLATE_KINASE_2"/>
    <property type="match status" value="1"/>
</dbReference>
<feature type="compositionally biased region" description="Low complexity" evidence="1">
    <location>
        <begin position="779"/>
        <end position="789"/>
    </location>
</feature>
<reference evidence="5 6" key="1">
    <citation type="journal article" date="1998" name="Science">
        <title>Genome sequence of the nematode C. elegans: a platform for investigating biology.</title>
        <authorList>
            <consortium name="The C. elegans sequencing consortium"/>
            <person name="Sulson J.E."/>
            <person name="Waterston R."/>
        </authorList>
    </citation>
    <scope>NUCLEOTIDE SEQUENCE [LARGE SCALE GENOMIC DNA]</scope>
    <source>
        <strain evidence="5 6">Bristol N2</strain>
    </source>
</reference>
<feature type="compositionally biased region" description="Polar residues" evidence="1">
    <location>
        <begin position="948"/>
        <end position="958"/>
    </location>
</feature>
<dbReference type="GO" id="GO:0045216">
    <property type="term" value="P:cell-cell junction organization"/>
    <property type="evidence" value="ECO:0000318"/>
    <property type="project" value="GO_Central"/>
</dbReference>
<dbReference type="PANTHER" id="PTHR13865:SF28">
    <property type="entry name" value="POLYCHAETOID, ISOFORM O"/>
    <property type="match status" value="1"/>
</dbReference>
<feature type="compositionally biased region" description="Basic and acidic residues" evidence="1">
    <location>
        <begin position="1012"/>
        <end position="1022"/>
    </location>
</feature>
<dbReference type="SMART" id="SM00218">
    <property type="entry name" value="ZU5"/>
    <property type="match status" value="1"/>
</dbReference>
<dbReference type="SUPFAM" id="SSF52540">
    <property type="entry name" value="P-loop containing nucleoside triphosphate hydrolases"/>
    <property type="match status" value="1"/>
</dbReference>
<dbReference type="GO" id="GO:0050839">
    <property type="term" value="F:cell adhesion molecule binding"/>
    <property type="evidence" value="ECO:0000318"/>
    <property type="project" value="GO_Central"/>
</dbReference>
<evidence type="ECO:0000256" key="1">
    <source>
        <dbReference type="SAM" id="MobiDB-lite"/>
    </source>
</evidence>
<dbReference type="Gene3D" id="2.30.30.40">
    <property type="entry name" value="SH3 Domains"/>
    <property type="match status" value="1"/>
</dbReference>
<dbReference type="EMBL" id="BX284601">
    <property type="protein sequence ID" value="CAD56252.3"/>
    <property type="molecule type" value="Genomic_DNA"/>
</dbReference>
<feature type="domain" description="Guanylate kinase-like" evidence="2">
    <location>
        <begin position="588"/>
        <end position="687"/>
    </location>
</feature>
<dbReference type="AlphaFoldDB" id="Q8I103"/>
<dbReference type="PROSITE" id="PS50106">
    <property type="entry name" value="PDZ"/>
    <property type="match status" value="3"/>
</dbReference>
<dbReference type="SUPFAM" id="SSF50156">
    <property type="entry name" value="PDZ domain-like"/>
    <property type="match status" value="3"/>
</dbReference>
<feature type="compositionally biased region" description="Polar residues" evidence="1">
    <location>
        <begin position="869"/>
        <end position="889"/>
    </location>
</feature>
<dbReference type="GO" id="GO:0007015">
    <property type="term" value="P:actin filament organization"/>
    <property type="evidence" value="ECO:0000315"/>
    <property type="project" value="WormBase"/>
</dbReference>
<dbReference type="CDD" id="cd11859">
    <property type="entry name" value="SH3_ZO"/>
    <property type="match status" value="1"/>
</dbReference>
<dbReference type="Bgee" id="WBGene00013683">
    <property type="expression patterns" value="Expressed in pharyngeal muscle cell (C elegans) and 3 other cell types or tissues"/>
</dbReference>
<accession>Q8I103</accession>
<dbReference type="KEGG" id="cel:CELE_Y105E8A.26"/>
<sequence>MSEDPSWYKTSMSSTSSCIEEEHEPVDQDEEEMYNPSGCTWQLLSVSLHRAANLGFGIAISGGRDNPHFTSGDPVVVISDVVPNGPAWGLLQVNDRILSANQVSFENIEYSSAVDIIKNKDHIDMIVKRRVAVPMLEYEQRTLKFTLSKSRKKDDFGIVVGCKFYIKEIRNPKLAEKDPGLKEGDSVLRINGQSLEGASLEEVNKWLERSRDKLCLVIQRDVRRGTSRWPSQNTVYERVGSVAATPRHSPSPMLPHMPITQRNSHEYVNSPRHRSDGSVERRVSSPANSQLSNFNGMASSQITTQDYDCYTRQPSRSIDANGVANIMFRKVGGSVGVRVIGGNEVGIFVSAVAADSPASLHGVSCGDRILEVNGRNMRGVTRESAVQLLLGLDDRVSLRLEHARQDFEHVRANQLGDNFYIRSHFSREKRDKASPLELSINEGDIFHVTDTLFGGTVGLWQAARVYSSSENKGEPVKGVIPNQATAEQIAKEWRVYVEAKQAKSGGSGTLLRRKFESRRTKSLPKNMICDPTELNLPLPAYERVALNTPSFHRPVVLFGPLADIARHQLLTQFSARFGSPESDGGVIRLSSVDHVIASMKHCVLDISIESVERLQLAQYAPIVVFLDVDGRSKIREIRKKCNAPHLSSRKLAENGNQIKKHHSHLLSATIDATHETGWFDALRELIGHLQQRRLWMPEFPPNLPLEDVLLFPLPKWDGDVDSLKSEYVDYQDSLPRKGGEKKWDSSPLQTPGDLPSEMREYSTMPRPQHHQLGQDFGGNRNRQSSNSQSTLSTFVTTASSSNPPRPLLTPTRDESASRTTTPHGYYHVKQLLDDDSLYQDARLANEIANARLREEAKLREERVNRQRSELSPSNMQHRLDNTTPSNFDFSNVQPSNSNPVPNGRYHPLTPSSMTSSSSGASRTAGQGQQQTAPPPRPPPVNSGNSSPYTQSYIRNKWNNDGAMDARGAENQTPPVVPARTNGSASPANASISLTVSNVPTGSSIASKSPTPRLDENENGQKSEEEEPTVVEESTALIGSLGGVIRCEKSNVELRIPAGAITEGQEHEIYVKVCREGDSSPIDRSKGETLLSPLVMCGPQGLKFEKQCELRMPHTGPVTADSDGQWSFSLKTGEGGEWKHMEIEQQQATNANLDQFLTVPITHF</sequence>
<dbReference type="GO" id="GO:0048598">
    <property type="term" value="P:embryonic morphogenesis"/>
    <property type="evidence" value="ECO:0000315"/>
    <property type="project" value="WormBase"/>
</dbReference>
<feature type="region of interest" description="Disordered" evidence="1">
    <location>
        <begin position="267"/>
        <end position="294"/>
    </location>
</feature>
<dbReference type="GO" id="GO:0150105">
    <property type="term" value="P:protein localization to cell-cell junction"/>
    <property type="evidence" value="ECO:0000318"/>
    <property type="project" value="GO_Central"/>
</dbReference>
<dbReference type="Proteomes" id="UP000001940">
    <property type="component" value="Chromosome I"/>
</dbReference>
<dbReference type="Reactome" id="R-CEL-8980692">
    <property type="pathway name" value="RHOA GTPase cycle"/>
</dbReference>
<evidence type="ECO:0000259" key="3">
    <source>
        <dbReference type="PROSITE" id="PS50106"/>
    </source>
</evidence>
<feature type="region of interest" description="Disordered" evidence="1">
    <location>
        <begin position="243"/>
        <end position="262"/>
    </location>
</feature>
<dbReference type="InterPro" id="IPR036034">
    <property type="entry name" value="PDZ_sf"/>
</dbReference>
<evidence type="ECO:0000313" key="6">
    <source>
        <dbReference type="Proteomes" id="UP000001940"/>
    </source>
</evidence>
<evidence type="ECO:0000313" key="7">
    <source>
        <dbReference type="WormBase" id="Y105E8A.26a"/>
    </source>
</evidence>
<dbReference type="PhylomeDB" id="Q8I103"/>
<dbReference type="InterPro" id="IPR008144">
    <property type="entry name" value="Guanylate_kin-like_dom"/>
</dbReference>
<feature type="compositionally biased region" description="Basic and acidic residues" evidence="1">
    <location>
        <begin position="273"/>
        <end position="283"/>
    </location>
</feature>
<dbReference type="SMART" id="SM00228">
    <property type="entry name" value="PDZ"/>
    <property type="match status" value="3"/>
</dbReference>
<dbReference type="SMART" id="SM00072">
    <property type="entry name" value="GuKc"/>
    <property type="match status" value="1"/>
</dbReference>
<feature type="region of interest" description="Disordered" evidence="1">
    <location>
        <begin position="1"/>
        <end position="34"/>
    </location>
</feature>
<dbReference type="GeneID" id="173316"/>
<dbReference type="WormBase" id="Y105E8A.26a">
    <property type="protein sequence ID" value="CE46849"/>
    <property type="gene ID" value="WBGene00013683"/>
    <property type="gene designation" value="zoo-1"/>
</dbReference>
<dbReference type="SMR" id="Q8I103"/>
<dbReference type="Gene3D" id="2.60.220.30">
    <property type="match status" value="1"/>
</dbReference>
<dbReference type="Reactome" id="R-CEL-2028269">
    <property type="pathway name" value="Signaling by Hippo"/>
</dbReference>
<dbReference type="CTD" id="173316"/>
<dbReference type="AGR" id="WB:WBGene00013683"/>
<evidence type="ECO:0000259" key="2">
    <source>
        <dbReference type="PROSITE" id="PS50052"/>
    </source>
</evidence>
<dbReference type="Pfam" id="PF00595">
    <property type="entry name" value="PDZ"/>
    <property type="match status" value="3"/>
</dbReference>
<protein>
    <submittedName>
        <fullName evidence="5">Tight junction protein ZO-1</fullName>
    </submittedName>
</protein>
<dbReference type="Gene3D" id="3.40.50.300">
    <property type="entry name" value="P-loop containing nucleotide triphosphate hydrolases"/>
    <property type="match status" value="1"/>
</dbReference>
<dbReference type="GO" id="GO:0005886">
    <property type="term" value="C:plasma membrane"/>
    <property type="evidence" value="ECO:0000318"/>
    <property type="project" value="GO_Central"/>
</dbReference>
<dbReference type="FunFam" id="2.30.30.40:FF:000303">
    <property type="entry name" value="ZO-1 (Zonula Occludens tight junctional protein) Ortholog"/>
    <property type="match status" value="1"/>
</dbReference>
<feature type="compositionally biased region" description="Basic and acidic residues" evidence="1">
    <location>
        <begin position="859"/>
        <end position="868"/>
    </location>
</feature>
<dbReference type="CDD" id="cd06727">
    <property type="entry name" value="PDZ1_ZO1-like"/>
    <property type="match status" value="1"/>
</dbReference>
<evidence type="ECO:0007829" key="8">
    <source>
        <dbReference type="PeptideAtlas" id="Q8I103"/>
    </source>
</evidence>
<dbReference type="InterPro" id="IPR001478">
    <property type="entry name" value="PDZ"/>
</dbReference>
<dbReference type="PaxDb" id="6239-Y105E8A.26a"/>
<dbReference type="CDD" id="cd06729">
    <property type="entry name" value="PDZ3_ZO1-like_domain"/>
    <property type="match status" value="1"/>
</dbReference>
<dbReference type="Pfam" id="PF00625">
    <property type="entry name" value="Guanylate_kin"/>
    <property type="match status" value="1"/>
</dbReference>
<feature type="compositionally biased region" description="Low complexity" evidence="1">
    <location>
        <begin position="890"/>
        <end position="902"/>
    </location>
</feature>
<dbReference type="eggNOG" id="KOG3580">
    <property type="taxonomic scope" value="Eukaryota"/>
</dbReference>
<feature type="compositionally biased region" description="Polar residues" evidence="1">
    <location>
        <begin position="285"/>
        <end position="294"/>
    </location>
</feature>
<dbReference type="InterPro" id="IPR008145">
    <property type="entry name" value="GK/Ca_channel_bsu"/>
</dbReference>
<dbReference type="GO" id="GO:0005912">
    <property type="term" value="C:adherens junction"/>
    <property type="evidence" value="ECO:0000314"/>
    <property type="project" value="WormBase"/>
</dbReference>
<dbReference type="GO" id="GO:0009792">
    <property type="term" value="P:embryo development ending in birth or egg hatching"/>
    <property type="evidence" value="ECO:0000316"/>
    <property type="project" value="WormBase"/>
</dbReference>
<dbReference type="RefSeq" id="NP_001252376.1">
    <property type="nucleotide sequence ID" value="NM_001265447.4"/>
</dbReference>
<dbReference type="FunCoup" id="Q8I103">
    <property type="interactions" value="1925"/>
</dbReference>
<feature type="domain" description="ZU5" evidence="4">
    <location>
        <begin position="1031"/>
        <end position="1163"/>
    </location>
</feature>
<name>Q8I103_CAEEL</name>
<dbReference type="FunFam" id="2.30.42.10:FF:000138">
    <property type="entry name" value="Uncharacterized protein, isoform C"/>
    <property type="match status" value="1"/>
</dbReference>
<dbReference type="Gene3D" id="2.30.42.10">
    <property type="match status" value="3"/>
</dbReference>